<dbReference type="InterPro" id="IPR045838">
    <property type="entry name" value="DEPDC5_CTD"/>
</dbReference>
<evidence type="ECO:0000259" key="4">
    <source>
        <dbReference type="Pfam" id="PF23013"/>
    </source>
</evidence>
<evidence type="ECO:0000313" key="5">
    <source>
        <dbReference type="EMBL" id="RUS89768.1"/>
    </source>
</evidence>
<proteinExistence type="predicted"/>
<dbReference type="InterPro" id="IPR036388">
    <property type="entry name" value="WH-like_DNA-bd_sf"/>
</dbReference>
<evidence type="ECO:0000259" key="3">
    <source>
        <dbReference type="Pfam" id="PF19418"/>
    </source>
</evidence>
<dbReference type="PANTHER" id="PTHR13179">
    <property type="entry name" value="DEP DOMAIN CONTAINING PROTEIN 5"/>
    <property type="match status" value="1"/>
</dbReference>
<name>A0A3S1BRH1_ELYCH</name>
<feature type="domain" description="IML1 N-terminal double psi beta-barrel" evidence="4">
    <location>
        <begin position="1"/>
        <end position="89"/>
    </location>
</feature>
<accession>A0A3S1BRH1</accession>
<evidence type="ECO:0008006" key="7">
    <source>
        <dbReference type="Google" id="ProtNLM"/>
    </source>
</evidence>
<dbReference type="STRING" id="188477.A0A3S1BRH1"/>
<dbReference type="InterPro" id="IPR027244">
    <property type="entry name" value="IML1"/>
</dbReference>
<comment type="caution">
    <text evidence="5">The sequence shown here is derived from an EMBL/GenBank/DDBJ whole genome shotgun (WGS) entry which is preliminary data.</text>
</comment>
<organism evidence="5 6">
    <name type="scientific">Elysia chlorotica</name>
    <name type="common">Eastern emerald elysia</name>
    <name type="synonym">Sea slug</name>
    <dbReference type="NCBI Taxonomy" id="188477"/>
    <lineage>
        <taxon>Eukaryota</taxon>
        <taxon>Metazoa</taxon>
        <taxon>Spiralia</taxon>
        <taxon>Lophotrochozoa</taxon>
        <taxon>Mollusca</taxon>
        <taxon>Gastropoda</taxon>
        <taxon>Heterobranchia</taxon>
        <taxon>Euthyneura</taxon>
        <taxon>Panpulmonata</taxon>
        <taxon>Sacoglossa</taxon>
        <taxon>Placobranchoidea</taxon>
        <taxon>Plakobranchidae</taxon>
        <taxon>Elysia</taxon>
    </lineage>
</organism>
<dbReference type="GO" id="GO:0005096">
    <property type="term" value="F:GTPase activator activity"/>
    <property type="evidence" value="ECO:0007669"/>
    <property type="project" value="InterPro"/>
</dbReference>
<gene>
    <name evidence="5" type="ORF">EGW08_002471</name>
</gene>
<dbReference type="PANTHER" id="PTHR13179:SF8">
    <property type="entry name" value="GATOR COMPLEX PROTEIN DEPDC5"/>
    <property type="match status" value="1"/>
</dbReference>
<feature type="region of interest" description="Disordered" evidence="1">
    <location>
        <begin position="1050"/>
        <end position="1074"/>
    </location>
</feature>
<dbReference type="GO" id="GO:1990130">
    <property type="term" value="C:GATOR1 complex"/>
    <property type="evidence" value="ECO:0007669"/>
    <property type="project" value="TreeGrafter"/>
</dbReference>
<feature type="domain" description="Vacuolar membrane-associated protein Iml1 N-terminal" evidence="2">
    <location>
        <begin position="103"/>
        <end position="389"/>
    </location>
</feature>
<feature type="region of interest" description="Disordered" evidence="1">
    <location>
        <begin position="871"/>
        <end position="892"/>
    </location>
</feature>
<evidence type="ECO:0000313" key="6">
    <source>
        <dbReference type="Proteomes" id="UP000271974"/>
    </source>
</evidence>
<evidence type="ECO:0000259" key="2">
    <source>
        <dbReference type="Pfam" id="PF12257"/>
    </source>
</evidence>
<dbReference type="Pfam" id="PF19418">
    <property type="entry name" value="DEPDC5_CTD"/>
    <property type="match status" value="1"/>
</dbReference>
<reference evidence="5 6" key="1">
    <citation type="submission" date="2019-01" db="EMBL/GenBank/DDBJ databases">
        <title>A draft genome assembly of the solar-powered sea slug Elysia chlorotica.</title>
        <authorList>
            <person name="Cai H."/>
            <person name="Li Q."/>
            <person name="Fang X."/>
            <person name="Li J."/>
            <person name="Curtis N.E."/>
            <person name="Altenburger A."/>
            <person name="Shibata T."/>
            <person name="Feng M."/>
            <person name="Maeda T."/>
            <person name="Schwartz J.A."/>
            <person name="Shigenobu S."/>
            <person name="Lundholm N."/>
            <person name="Nishiyama T."/>
            <person name="Yang H."/>
            <person name="Hasebe M."/>
            <person name="Li S."/>
            <person name="Pierce S.K."/>
            <person name="Wang J."/>
        </authorList>
    </citation>
    <scope>NUCLEOTIDE SEQUENCE [LARGE SCALE GENOMIC DNA]</scope>
    <source>
        <strain evidence="5">EC2010</strain>
        <tissue evidence="5">Whole organism of an adult</tissue>
    </source>
</reference>
<sequence>MKTFKLAVHNEKSYKSKYVADQEILLCAKDFPDVKAGDVVELYHPEDEWNRLLLQVKCLPDDYQQRDTVSIEQGISNTFSLKTYNNKIVVNKVEPKNVCVDLVEILFKEQYFGRSDMWRMNTILTNTCVYVKKNLEFAGMRATVHELWSQGENVTSGLITEDTRVVFRSPTAVVQIFIQISTEMWDFDLHGDLYFEKAVNGFLTDLFARWKDQKCLHDVTIVMFSRTYYNAKSFDEFPPAVRECLQIDCRGCIYEDFYRVVIQNERYEEWSGVLRELRTIFNTYEDILNFHRPSNEGWKMPKGTISMAAQGNFLETLNMSLNLFEKYYLDRNFDRTGKVSVVITPGPGVFEVDRQLANITKQRTIDCGVGSDLVCMGEQPLHAAPLFKFHSKSSDDSIEVGDDYNIPHWLNHSFYMSKNQIENHMNSPFVPRIKPPPALVSSLVSFSLPYLLHRNDDSHETNIPFVDYDEYDAQVFKLPSGTIPPRPLKDPFSSALGPRGSALPKTFAEAKRTRVPRTRHISDEVCAYNFDRRDADKEKSPAITIPSRQNSSDDLSLSFGCYPIQGRGCGRDSFGSSESDELVHQRCVVGSAGSPVSHSRGLHNYRPRRALINPFAPSRLQFKMTSNRRRWVHAFPVGVWFEIFKVNLSIGILAEAFVNVSKYFDVVFKRLLYLNKNTLWLLQFNICIKIMIYITYISSSHHRDIIISNFFSPGNGKRNPRGVNLHFGGNKTRRVFGSEQDWSPDMNTGYDWRVLPPDPSGDLRVSRLTKAFFDGDIQSSTFIEGIAVDWKSLTIPASLPLTTDYFPDRHSLQYDYYVASYQFDVAEEGWGPSSVDEKDWLVYHRPPLTTQQVFMELISQRLGQGFQLITKNSPKQSEPKPEPPKVSPSTSGLFGLINEPDNECYMNIGRIYHKLISRGSSIGVTWWRPSHPTPQLQYEYRYRFQDPDSFTYDVSWTNFSNERLENYNWNHLDKYICTQGDYWECGLIDSLKYWRSRFFLLPLNNSATKKIIDKETTRCDIYEERSLVECRELMRGFTKFLEAMNKIRRSKPKPEVGGSTAGGTTQGDSSPRKLENEGLVGSLDGLSLIQNQAGLPSNSFISREAVFWCRRNVAGVDTTSGAVALLQRLMDDQLVLHCSGNPQHKFINGFYLYYVPQKLLAKPGEPLLQVLLYHHLATPGADFNLLFQNEWCEVAVLPLHEEEEPQTQDDTVLMLDVKPTQQRKQQLSVSVFLSVPLNCSHSGWLQMYSRQFGKGCTPFLSVCLSRSVSAPWNLELQLQWMVVTGCILGDLVYSYARKATLCGFHLLPVPCDPFALPYNNMSDPLRGPIFIPLDMDALPKALLEDGRQGQATKRKPSSFGYGYGFGSNGQSGDDSEENFNHQYVHCTAGMFILIPDLSLDHHSQTPEPLDPVEMSKRSSADLHKLYVARQAERPEKQVGFLWTWNYMSSRRWRSNNTGDEIFQDTMLADFRRFCSNDEGRLTEFWDSFKGSL</sequence>
<dbReference type="EMBL" id="RQTK01000048">
    <property type="protein sequence ID" value="RUS89768.1"/>
    <property type="molecule type" value="Genomic_DNA"/>
</dbReference>
<dbReference type="Pfam" id="PF23013">
    <property type="entry name" value="IML1_N"/>
    <property type="match status" value="1"/>
</dbReference>
<keyword evidence="6" id="KW-1185">Reference proteome</keyword>
<protein>
    <recommendedName>
        <fullName evidence="7">DEP domain-containing protein</fullName>
    </recommendedName>
</protein>
<dbReference type="GO" id="GO:1904262">
    <property type="term" value="P:negative regulation of TORC1 signaling"/>
    <property type="evidence" value="ECO:0007669"/>
    <property type="project" value="TreeGrafter"/>
</dbReference>
<dbReference type="InterPro" id="IPR055213">
    <property type="entry name" value="IML1_double_psi_beta_barrel"/>
</dbReference>
<feature type="domain" description="DEPDC5 C-terminal" evidence="3">
    <location>
        <begin position="1187"/>
        <end position="1477"/>
    </location>
</feature>
<dbReference type="Proteomes" id="UP000271974">
    <property type="component" value="Unassembled WGS sequence"/>
</dbReference>
<evidence type="ECO:0000256" key="1">
    <source>
        <dbReference type="SAM" id="MobiDB-lite"/>
    </source>
</evidence>
<dbReference type="GO" id="GO:0034198">
    <property type="term" value="P:cellular response to amino acid starvation"/>
    <property type="evidence" value="ECO:0007669"/>
    <property type="project" value="TreeGrafter"/>
</dbReference>
<dbReference type="OrthoDB" id="39497at2759"/>
<dbReference type="GO" id="GO:0005765">
    <property type="term" value="C:lysosomal membrane"/>
    <property type="evidence" value="ECO:0007669"/>
    <property type="project" value="TreeGrafter"/>
</dbReference>
<dbReference type="GO" id="GO:0010508">
    <property type="term" value="P:positive regulation of autophagy"/>
    <property type="evidence" value="ECO:0007669"/>
    <property type="project" value="TreeGrafter"/>
</dbReference>
<dbReference type="InterPro" id="IPR048255">
    <property type="entry name" value="IML1_N"/>
</dbReference>
<dbReference type="Gene3D" id="1.10.10.10">
    <property type="entry name" value="Winged helix-like DNA-binding domain superfamily/Winged helix DNA-binding domain"/>
    <property type="match status" value="1"/>
</dbReference>
<feature type="non-terminal residue" evidence="5">
    <location>
        <position position="1492"/>
    </location>
</feature>
<dbReference type="Pfam" id="PF12257">
    <property type="entry name" value="IML1"/>
    <property type="match status" value="1"/>
</dbReference>